<dbReference type="InterPro" id="IPR006073">
    <property type="entry name" value="GTP-bd"/>
</dbReference>
<dbReference type="GO" id="GO:0005525">
    <property type="term" value="F:GTP binding"/>
    <property type="evidence" value="ECO:0007669"/>
    <property type="project" value="InterPro"/>
</dbReference>
<dbReference type="CDD" id="cd00882">
    <property type="entry name" value="Ras_like_GTPase"/>
    <property type="match status" value="1"/>
</dbReference>
<dbReference type="EMBL" id="CAAKMV010000174">
    <property type="protein sequence ID" value="VIO63222.1"/>
    <property type="molecule type" value="Genomic_DNA"/>
</dbReference>
<organism evidence="2">
    <name type="scientific">Gibberella zeae</name>
    <name type="common">Wheat head blight fungus</name>
    <name type="synonym">Fusarium graminearum</name>
    <dbReference type="NCBI Taxonomy" id="5518"/>
    <lineage>
        <taxon>Eukaryota</taxon>
        <taxon>Fungi</taxon>
        <taxon>Dikarya</taxon>
        <taxon>Ascomycota</taxon>
        <taxon>Pezizomycotina</taxon>
        <taxon>Sordariomycetes</taxon>
        <taxon>Hypocreomycetidae</taxon>
        <taxon>Hypocreales</taxon>
        <taxon>Nectriaceae</taxon>
        <taxon>Fusarium</taxon>
    </lineage>
</organism>
<protein>
    <recommendedName>
        <fullName evidence="1">G domain-containing protein</fullName>
    </recommendedName>
</protein>
<name>A0A4U9ELR5_GIBZA</name>
<evidence type="ECO:0000313" key="2">
    <source>
        <dbReference type="EMBL" id="VIO63222.1"/>
    </source>
</evidence>
<feature type="domain" description="G" evidence="1">
    <location>
        <begin position="32"/>
        <end position="104"/>
    </location>
</feature>
<proteinExistence type="predicted"/>
<evidence type="ECO:0000259" key="1">
    <source>
        <dbReference type="Pfam" id="PF01926"/>
    </source>
</evidence>
<reference evidence="2" key="1">
    <citation type="submission" date="2019-04" db="EMBL/GenBank/DDBJ databases">
        <authorList>
            <person name="Melise S."/>
            <person name="Noan J."/>
            <person name="Okalmin O."/>
        </authorList>
    </citation>
    <scope>NUCLEOTIDE SEQUENCE</scope>
    <source>
        <strain evidence="2">FN9</strain>
    </source>
</reference>
<accession>A0A4U9ELR5</accession>
<dbReference type="Pfam" id="PF01926">
    <property type="entry name" value="MMR_HSR1"/>
    <property type="match status" value="1"/>
</dbReference>
<dbReference type="AlphaFoldDB" id="A0A4U9ELR5"/>
<dbReference type="Gene3D" id="3.40.50.300">
    <property type="entry name" value="P-loop containing nucleotide triphosphate hydrolases"/>
    <property type="match status" value="1"/>
</dbReference>
<sequence>MSCMNSSTMAAPIPAAPANIRIPTATDIFIPVIGVTDSGKSSLISACSSKGPKIGHGGNACTSKIELYPYDASPGRFVWLIDTPGFEGLGKSYTQVVDHITRLLLEVYKLKVVLNGIIYLYRITGSAKIDLVTLKQLCGEDPPKKLAIATTMWDVVTNTLEATKRESELKNTWEFRSWMLFQGSSYHRYQNTGESARMIVNSLAGLDQPTRTISNKQLVKKTQRRIQTFVGQEVQRHLIEERKTFEERLRKAETYMREVNENETYLVMYQERCRYEKMFKVMESKTAALRANMEGLLAEKDQRINDLNLKIMRQQSDQALALARVESKQAQLMKRYDGYLVAGVGV</sequence>
<gene>
    <name evidence="2" type="ORF">FUG_LOCUS511738</name>
</gene>
<dbReference type="InterPro" id="IPR027417">
    <property type="entry name" value="P-loop_NTPase"/>
</dbReference>
<dbReference type="SUPFAM" id="SSF52540">
    <property type="entry name" value="P-loop containing nucleoside triphosphate hydrolases"/>
    <property type="match status" value="1"/>
</dbReference>